<keyword evidence="3" id="KW-1185">Reference proteome</keyword>
<dbReference type="Proteomes" id="UP001149821">
    <property type="component" value="Unassembled WGS sequence"/>
</dbReference>
<evidence type="ECO:0000313" key="2">
    <source>
        <dbReference type="EMBL" id="MDD1779914.1"/>
    </source>
</evidence>
<feature type="chain" id="PRO_5045997439" evidence="1">
    <location>
        <begin position="19"/>
        <end position="143"/>
    </location>
</feature>
<feature type="signal peptide" evidence="1">
    <location>
        <begin position="1"/>
        <end position="18"/>
    </location>
</feature>
<dbReference type="EMBL" id="JAJUBB010000001">
    <property type="protein sequence ID" value="MDD1779914.1"/>
    <property type="molecule type" value="Genomic_DNA"/>
</dbReference>
<evidence type="ECO:0000256" key="1">
    <source>
        <dbReference type="SAM" id="SignalP"/>
    </source>
</evidence>
<sequence length="143" mass="16255">MKRYIAIGLLLMGGVATAATSDEQRADDEAQIRSLVKQLYVAGNNPNSSADTYLYTYFLPTSLKPLQVVSGPNGERKKWDKILKSFDRNNERFQAYLEMLSNAENAPIKFYTSRQGEPIAVIDVTFPRKPKFTKYQGKWYASM</sequence>
<comment type="caution">
    <text evidence="2">The sequence shown here is derived from an EMBL/GenBank/DDBJ whole genome shotgun (WGS) entry which is preliminary data.</text>
</comment>
<protein>
    <submittedName>
        <fullName evidence="2">Uncharacterized protein</fullName>
    </submittedName>
</protein>
<evidence type="ECO:0000313" key="3">
    <source>
        <dbReference type="Proteomes" id="UP001149821"/>
    </source>
</evidence>
<dbReference type="RefSeq" id="WP_274139761.1">
    <property type="nucleotide sequence ID" value="NZ_JAJUBB010000001.1"/>
</dbReference>
<proteinExistence type="predicted"/>
<name>A0ABT5QGD3_9GAMM</name>
<keyword evidence="1" id="KW-0732">Signal</keyword>
<reference evidence="2" key="1">
    <citation type="submission" date="2021-12" db="EMBL/GenBank/DDBJ databases">
        <title>Enterovibrio ZSDZ35 sp. nov. and Enterovibrio ZSDZ42 sp. nov., isolated from coastal seawater in Qingdao.</title>
        <authorList>
            <person name="Zhang P."/>
        </authorList>
    </citation>
    <scope>NUCLEOTIDE SEQUENCE</scope>
    <source>
        <strain evidence="2">ZSDZ35</strain>
    </source>
</reference>
<organism evidence="2 3">
    <name type="scientific">Enterovibrio qingdaonensis</name>
    <dbReference type="NCBI Taxonomy" id="2899818"/>
    <lineage>
        <taxon>Bacteria</taxon>
        <taxon>Pseudomonadati</taxon>
        <taxon>Pseudomonadota</taxon>
        <taxon>Gammaproteobacteria</taxon>
        <taxon>Vibrionales</taxon>
        <taxon>Vibrionaceae</taxon>
        <taxon>Enterovibrio</taxon>
    </lineage>
</organism>
<accession>A0ABT5QGD3</accession>
<gene>
    <name evidence="2" type="ORF">LRP49_01775</name>
</gene>